<organism evidence="4">
    <name type="scientific">Schistocephalus solidus</name>
    <name type="common">Tapeworm</name>
    <dbReference type="NCBI Taxonomy" id="70667"/>
    <lineage>
        <taxon>Eukaryota</taxon>
        <taxon>Metazoa</taxon>
        <taxon>Spiralia</taxon>
        <taxon>Lophotrochozoa</taxon>
        <taxon>Platyhelminthes</taxon>
        <taxon>Cestoda</taxon>
        <taxon>Eucestoda</taxon>
        <taxon>Diphyllobothriidea</taxon>
        <taxon>Diphyllobothriidae</taxon>
        <taxon>Schistocephalus</taxon>
    </lineage>
</organism>
<feature type="compositionally biased region" description="Low complexity" evidence="1">
    <location>
        <begin position="208"/>
        <end position="221"/>
    </location>
</feature>
<evidence type="ECO:0000313" key="2">
    <source>
        <dbReference type="EMBL" id="VDL95375.1"/>
    </source>
</evidence>
<evidence type="ECO:0000256" key="1">
    <source>
        <dbReference type="SAM" id="MobiDB-lite"/>
    </source>
</evidence>
<reference evidence="2 3" key="2">
    <citation type="submission" date="2018-11" db="EMBL/GenBank/DDBJ databases">
        <authorList>
            <consortium name="Pathogen Informatics"/>
        </authorList>
    </citation>
    <scope>NUCLEOTIDE SEQUENCE [LARGE SCALE GENOMIC DNA]</scope>
    <source>
        <strain evidence="2 3">NST_G2</strain>
    </source>
</reference>
<proteinExistence type="predicted"/>
<dbReference type="OrthoDB" id="425014at2759"/>
<evidence type="ECO:0000313" key="3">
    <source>
        <dbReference type="Proteomes" id="UP000275846"/>
    </source>
</evidence>
<feature type="region of interest" description="Disordered" evidence="1">
    <location>
        <begin position="197"/>
        <end position="227"/>
    </location>
</feature>
<dbReference type="AlphaFoldDB" id="A0A183SXP2"/>
<evidence type="ECO:0000313" key="4">
    <source>
        <dbReference type="WBParaSite" id="SSLN_0000933401-mRNA-1"/>
    </source>
</evidence>
<keyword evidence="3" id="KW-1185">Reference proteome</keyword>
<protein>
    <submittedName>
        <fullName evidence="2 4">Uncharacterized protein</fullName>
    </submittedName>
</protein>
<name>A0A183SXP2_SCHSO</name>
<accession>A0A183SXP2</accession>
<sequence>MKVKSEVAHRIAHASQAFGRIQNIIWNRHRATILPRLLYGAQTWKVNQKQARKLNPFHHNCLCRILNLRCQDMIPDTEVLEQTGLLSIYIQLQRGQNDATRTLKTSLKQTQIHQANWEDLAQNRPAWRRTVTTGAAINEDNRITAAKAKRATRKLQAHRTFTANVQVLPTNPHCQRTFQLPTVEAGTNSPTLKIVSTTSQCSSPETSTTTAAAGISTPTTTSDEDSVLSGPHYNCTFPSRIGLVGHLLIHRTETGKPVPGVPTYSRRVLPHCPHCFRTFMHRVGLLGQMRLRENLQYTTVDLTTTTHKSSTNTKHNILSIIMYLSISRFPGILGLECCQSDA</sequence>
<reference evidence="4" key="1">
    <citation type="submission" date="2016-06" db="UniProtKB">
        <authorList>
            <consortium name="WormBaseParasite"/>
        </authorList>
    </citation>
    <scope>IDENTIFICATION</scope>
</reference>
<dbReference type="Proteomes" id="UP000275846">
    <property type="component" value="Unassembled WGS sequence"/>
</dbReference>
<dbReference type="EMBL" id="UYSU01034973">
    <property type="protein sequence ID" value="VDL95375.1"/>
    <property type="molecule type" value="Genomic_DNA"/>
</dbReference>
<gene>
    <name evidence="2" type="ORF">SSLN_LOCUS8990</name>
</gene>
<dbReference type="WBParaSite" id="SSLN_0000933401-mRNA-1">
    <property type="protein sequence ID" value="SSLN_0000933401-mRNA-1"/>
    <property type="gene ID" value="SSLN_0000933401"/>
</dbReference>
<feature type="compositionally biased region" description="Polar residues" evidence="1">
    <location>
        <begin position="197"/>
        <end position="207"/>
    </location>
</feature>